<dbReference type="EMBL" id="JAXCGZ010023413">
    <property type="protein sequence ID" value="KAK7012584.1"/>
    <property type="molecule type" value="Genomic_DNA"/>
</dbReference>
<protein>
    <submittedName>
        <fullName evidence="1">Uncharacterized protein</fullName>
    </submittedName>
</protein>
<comment type="caution">
    <text evidence="1">The sequence shown here is derived from an EMBL/GenBank/DDBJ whole genome shotgun (WGS) entry which is preliminary data.</text>
</comment>
<feature type="non-terminal residue" evidence="1">
    <location>
        <position position="71"/>
    </location>
</feature>
<dbReference type="Proteomes" id="UP001381693">
    <property type="component" value="Unassembled WGS sequence"/>
</dbReference>
<gene>
    <name evidence="1" type="ORF">SK128_004418</name>
</gene>
<dbReference type="AlphaFoldDB" id="A0AAN8ZVI2"/>
<organism evidence="1 2">
    <name type="scientific">Halocaridina rubra</name>
    <name type="common">Hawaiian red shrimp</name>
    <dbReference type="NCBI Taxonomy" id="373956"/>
    <lineage>
        <taxon>Eukaryota</taxon>
        <taxon>Metazoa</taxon>
        <taxon>Ecdysozoa</taxon>
        <taxon>Arthropoda</taxon>
        <taxon>Crustacea</taxon>
        <taxon>Multicrustacea</taxon>
        <taxon>Malacostraca</taxon>
        <taxon>Eumalacostraca</taxon>
        <taxon>Eucarida</taxon>
        <taxon>Decapoda</taxon>
        <taxon>Pleocyemata</taxon>
        <taxon>Caridea</taxon>
        <taxon>Atyoidea</taxon>
        <taxon>Atyidae</taxon>
        <taxon>Halocaridina</taxon>
    </lineage>
</organism>
<keyword evidence="2" id="KW-1185">Reference proteome</keyword>
<evidence type="ECO:0000313" key="1">
    <source>
        <dbReference type="EMBL" id="KAK7012584.1"/>
    </source>
</evidence>
<reference evidence="1 2" key="1">
    <citation type="submission" date="2023-11" db="EMBL/GenBank/DDBJ databases">
        <title>Halocaridina rubra genome assembly.</title>
        <authorList>
            <person name="Smith C."/>
        </authorList>
    </citation>
    <scope>NUCLEOTIDE SEQUENCE [LARGE SCALE GENOMIC DNA]</scope>
    <source>
        <strain evidence="1">EP-1</strain>
        <tissue evidence="1">Whole</tissue>
    </source>
</reference>
<sequence length="71" mass="7947">MTTRLHITANEGITANECSISLWVKNPDSVDRGTYTCRVADRHYEISRSVIAGINNTLEMDIIPLVQSINK</sequence>
<name>A0AAN8ZVI2_HALRR</name>
<evidence type="ECO:0000313" key="2">
    <source>
        <dbReference type="Proteomes" id="UP001381693"/>
    </source>
</evidence>
<proteinExistence type="predicted"/>
<accession>A0AAN8ZVI2</accession>